<accession>Q23QQ9</accession>
<dbReference type="GO" id="GO:0016020">
    <property type="term" value="C:membrane"/>
    <property type="evidence" value="ECO:0007669"/>
    <property type="project" value="UniProtKB-SubCell"/>
</dbReference>
<name>Q23QQ9_TETTS</name>
<feature type="transmembrane region" description="Helical" evidence="5">
    <location>
        <begin position="40"/>
        <end position="59"/>
    </location>
</feature>
<dbReference type="HOGENOM" id="CLU_916666_0_0_1"/>
<dbReference type="eggNOG" id="KOG1558">
    <property type="taxonomic scope" value="Eukaryota"/>
</dbReference>
<evidence type="ECO:0000256" key="2">
    <source>
        <dbReference type="ARBA" id="ARBA00022692"/>
    </source>
</evidence>
<dbReference type="OrthoDB" id="10263369at2759"/>
<feature type="transmembrane region" description="Helical" evidence="5">
    <location>
        <begin position="294"/>
        <end position="310"/>
    </location>
</feature>
<dbReference type="EMBL" id="GG662647">
    <property type="protein sequence ID" value="EAR98829.1"/>
    <property type="molecule type" value="Genomic_DNA"/>
</dbReference>
<evidence type="ECO:0000256" key="3">
    <source>
        <dbReference type="ARBA" id="ARBA00022989"/>
    </source>
</evidence>
<protein>
    <submittedName>
        <fullName evidence="6">Metal cation transporter, ZIP family protein</fullName>
    </submittedName>
</protein>
<keyword evidence="7" id="KW-1185">Reference proteome</keyword>
<dbReference type="InParanoid" id="Q23QQ9"/>
<feature type="transmembrane region" description="Helical" evidence="5">
    <location>
        <begin position="79"/>
        <end position="98"/>
    </location>
</feature>
<dbReference type="PANTHER" id="PTHR11040">
    <property type="entry name" value="ZINC/IRON TRANSPORTER"/>
    <property type="match status" value="1"/>
</dbReference>
<proteinExistence type="predicted"/>
<gene>
    <name evidence="6" type="ORF">TTHERM_00251240</name>
</gene>
<dbReference type="InterPro" id="IPR003689">
    <property type="entry name" value="ZIP"/>
</dbReference>
<keyword evidence="3 5" id="KW-1133">Transmembrane helix</keyword>
<dbReference type="KEGG" id="tet:TTHERM_00251240"/>
<evidence type="ECO:0000256" key="5">
    <source>
        <dbReference type="SAM" id="Phobius"/>
    </source>
</evidence>
<dbReference type="OMA" id="VMEICIA"/>
<organism evidence="6 7">
    <name type="scientific">Tetrahymena thermophila (strain SB210)</name>
    <dbReference type="NCBI Taxonomy" id="312017"/>
    <lineage>
        <taxon>Eukaryota</taxon>
        <taxon>Sar</taxon>
        <taxon>Alveolata</taxon>
        <taxon>Ciliophora</taxon>
        <taxon>Intramacronucleata</taxon>
        <taxon>Oligohymenophorea</taxon>
        <taxon>Hymenostomatida</taxon>
        <taxon>Tetrahymenina</taxon>
        <taxon>Tetrahymenidae</taxon>
        <taxon>Tetrahymena</taxon>
    </lineage>
</organism>
<reference evidence="7" key="1">
    <citation type="journal article" date="2006" name="PLoS Biol.">
        <title>Macronuclear genome sequence of the ciliate Tetrahymena thermophila, a model eukaryote.</title>
        <authorList>
            <person name="Eisen J.A."/>
            <person name="Coyne R.S."/>
            <person name="Wu M."/>
            <person name="Wu D."/>
            <person name="Thiagarajan M."/>
            <person name="Wortman J.R."/>
            <person name="Badger J.H."/>
            <person name="Ren Q."/>
            <person name="Amedeo P."/>
            <person name="Jones K.M."/>
            <person name="Tallon L.J."/>
            <person name="Delcher A.L."/>
            <person name="Salzberg S.L."/>
            <person name="Silva J.C."/>
            <person name="Haas B.J."/>
            <person name="Majoros W.H."/>
            <person name="Farzad M."/>
            <person name="Carlton J.M."/>
            <person name="Smith R.K. Jr."/>
            <person name="Garg J."/>
            <person name="Pearlman R.E."/>
            <person name="Karrer K.M."/>
            <person name="Sun L."/>
            <person name="Manning G."/>
            <person name="Elde N.C."/>
            <person name="Turkewitz A.P."/>
            <person name="Asai D.J."/>
            <person name="Wilkes D.E."/>
            <person name="Wang Y."/>
            <person name="Cai H."/>
            <person name="Collins K."/>
            <person name="Stewart B.A."/>
            <person name="Lee S.R."/>
            <person name="Wilamowska K."/>
            <person name="Weinberg Z."/>
            <person name="Ruzzo W.L."/>
            <person name="Wloga D."/>
            <person name="Gaertig J."/>
            <person name="Frankel J."/>
            <person name="Tsao C.-C."/>
            <person name="Gorovsky M.A."/>
            <person name="Keeling P.J."/>
            <person name="Waller R.F."/>
            <person name="Patron N.J."/>
            <person name="Cherry J.M."/>
            <person name="Stover N.A."/>
            <person name="Krieger C.J."/>
            <person name="del Toro C."/>
            <person name="Ryder H.F."/>
            <person name="Williamson S.C."/>
            <person name="Barbeau R.A."/>
            <person name="Hamilton E.P."/>
            <person name="Orias E."/>
        </authorList>
    </citation>
    <scope>NUCLEOTIDE SEQUENCE [LARGE SCALE GENOMIC DNA]</scope>
    <source>
        <strain evidence="7">SB210</strain>
    </source>
</reference>
<feature type="transmembrane region" description="Helical" evidence="5">
    <location>
        <begin position="231"/>
        <end position="251"/>
    </location>
</feature>
<evidence type="ECO:0000256" key="1">
    <source>
        <dbReference type="ARBA" id="ARBA00004141"/>
    </source>
</evidence>
<keyword evidence="4 5" id="KW-0472">Membrane</keyword>
<dbReference type="PANTHER" id="PTHR11040:SF140">
    <property type="entry name" value="ZRT (ZRT), IRT- (IRT-) LIKE PROTEIN TRANSPORTER"/>
    <property type="match status" value="1"/>
</dbReference>
<dbReference type="Pfam" id="PF02535">
    <property type="entry name" value="Zip"/>
    <property type="match status" value="1"/>
</dbReference>
<dbReference type="AlphaFoldDB" id="Q23QQ9"/>
<evidence type="ECO:0000256" key="4">
    <source>
        <dbReference type="ARBA" id="ARBA00023136"/>
    </source>
</evidence>
<dbReference type="GeneID" id="7832038"/>
<feature type="transmembrane region" description="Helical" evidence="5">
    <location>
        <begin position="6"/>
        <end position="28"/>
    </location>
</feature>
<dbReference type="RefSeq" id="XP_001019074.1">
    <property type="nucleotide sequence ID" value="XM_001019074.1"/>
</dbReference>
<keyword evidence="2 5" id="KW-0812">Transmembrane</keyword>
<sequence length="316" mass="35566">MIDGTIIVKSVAMVIMFLIIVIMGNLPLRVKSFRENKKILSIFSAFSGGLFISIGLIHILPEAGEDFEKYYNSVEHFPFQMFIAVISISFLLFIEKIIGEQFTHHHHHQYNNSNDLESQQQDQQINENCLLPFEIEDDTIISKQSQIKQVFEEIDISLSNQEDNNKSNIITPFVLQIALGIHATLEGLAIGVEQDFSKCLTITLAILVHKWAEGLVLGLALKQSKMNINRATIMVIIQSTMNPLGICIGWGLSGNGYLINGILMSISAGTFIYIATQEIIAQEFNKNRYQVCKFFFFLIGVGFISSLYFIEQATNS</sequence>
<dbReference type="Proteomes" id="UP000009168">
    <property type="component" value="Unassembled WGS sequence"/>
</dbReference>
<dbReference type="GO" id="GO:0005385">
    <property type="term" value="F:zinc ion transmembrane transporter activity"/>
    <property type="evidence" value="ECO:0007669"/>
    <property type="project" value="TreeGrafter"/>
</dbReference>
<evidence type="ECO:0000313" key="6">
    <source>
        <dbReference type="EMBL" id="EAR98829.1"/>
    </source>
</evidence>
<evidence type="ECO:0000313" key="7">
    <source>
        <dbReference type="Proteomes" id="UP000009168"/>
    </source>
</evidence>
<comment type="subcellular location">
    <subcellularLocation>
        <location evidence="1">Membrane</location>
        <topology evidence="1">Multi-pass membrane protein</topology>
    </subcellularLocation>
</comment>
<dbReference type="FunCoup" id="Q23QQ9">
    <property type="interactions" value="3"/>
</dbReference>
<feature type="transmembrane region" description="Helical" evidence="5">
    <location>
        <begin position="257"/>
        <end position="274"/>
    </location>
</feature>